<dbReference type="RefSeq" id="WP_188675556.1">
    <property type="nucleotide sequence ID" value="NZ_BMJH01000003.1"/>
</dbReference>
<name>A0A916UGT8_9ACTN</name>
<comment type="similarity">
    <text evidence="1">Belongs to the NAD(P)-dependent epimerase/dehydratase family. SDR39U1 subfamily.</text>
</comment>
<protein>
    <submittedName>
        <fullName evidence="4">Epimerase</fullName>
    </submittedName>
</protein>
<gene>
    <name evidence="4" type="ORF">GCM10011410_25430</name>
</gene>
<dbReference type="PANTHER" id="PTHR11092:SF0">
    <property type="entry name" value="EPIMERASE FAMILY PROTEIN SDR39U1"/>
    <property type="match status" value="1"/>
</dbReference>
<organism evidence="4 5">
    <name type="scientific">Hoyosella rhizosphaerae</name>
    <dbReference type="NCBI Taxonomy" id="1755582"/>
    <lineage>
        <taxon>Bacteria</taxon>
        <taxon>Bacillati</taxon>
        <taxon>Actinomycetota</taxon>
        <taxon>Actinomycetes</taxon>
        <taxon>Mycobacteriales</taxon>
        <taxon>Hoyosellaceae</taxon>
        <taxon>Hoyosella</taxon>
    </lineage>
</organism>
<dbReference type="Gene3D" id="3.40.50.720">
    <property type="entry name" value="NAD(P)-binding Rossmann-like Domain"/>
    <property type="match status" value="1"/>
</dbReference>
<dbReference type="InterPro" id="IPR036291">
    <property type="entry name" value="NAD(P)-bd_dom_sf"/>
</dbReference>
<keyword evidence="5" id="KW-1185">Reference proteome</keyword>
<dbReference type="Pfam" id="PF01370">
    <property type="entry name" value="Epimerase"/>
    <property type="match status" value="1"/>
</dbReference>
<dbReference type="PANTHER" id="PTHR11092">
    <property type="entry name" value="SUGAR NUCLEOTIDE EPIMERASE RELATED"/>
    <property type="match status" value="1"/>
</dbReference>
<evidence type="ECO:0000259" key="2">
    <source>
        <dbReference type="Pfam" id="PF01370"/>
    </source>
</evidence>
<evidence type="ECO:0000259" key="3">
    <source>
        <dbReference type="Pfam" id="PF08338"/>
    </source>
</evidence>
<evidence type="ECO:0000256" key="1">
    <source>
        <dbReference type="ARBA" id="ARBA00009353"/>
    </source>
</evidence>
<dbReference type="SUPFAM" id="SSF51735">
    <property type="entry name" value="NAD(P)-binding Rossmann-fold domains"/>
    <property type="match status" value="1"/>
</dbReference>
<dbReference type="InterPro" id="IPR010099">
    <property type="entry name" value="SDR39U1"/>
</dbReference>
<dbReference type="Proteomes" id="UP000641514">
    <property type="component" value="Unassembled WGS sequence"/>
</dbReference>
<dbReference type="InterPro" id="IPR013549">
    <property type="entry name" value="DUF1731"/>
</dbReference>
<feature type="domain" description="NAD-dependent epimerase/dehydratase" evidence="2">
    <location>
        <begin position="3"/>
        <end position="209"/>
    </location>
</feature>
<dbReference type="Pfam" id="PF08338">
    <property type="entry name" value="DUF1731"/>
    <property type="match status" value="1"/>
</dbReference>
<proteinExistence type="inferred from homology"/>
<comment type="caution">
    <text evidence="4">The sequence shown here is derived from an EMBL/GenBank/DDBJ whole genome shotgun (WGS) entry which is preliminary data.</text>
</comment>
<dbReference type="CDD" id="cd05242">
    <property type="entry name" value="SDR_a8"/>
    <property type="match status" value="1"/>
</dbReference>
<dbReference type="EMBL" id="BMJH01000003">
    <property type="protein sequence ID" value="GGC71371.1"/>
    <property type="molecule type" value="Genomic_DNA"/>
</dbReference>
<dbReference type="InterPro" id="IPR001509">
    <property type="entry name" value="Epimerase_deHydtase"/>
</dbReference>
<accession>A0A916UGT8</accession>
<evidence type="ECO:0000313" key="5">
    <source>
        <dbReference type="Proteomes" id="UP000641514"/>
    </source>
</evidence>
<reference evidence="4" key="2">
    <citation type="submission" date="2020-09" db="EMBL/GenBank/DDBJ databases">
        <authorList>
            <person name="Sun Q."/>
            <person name="Zhou Y."/>
        </authorList>
    </citation>
    <scope>NUCLEOTIDE SEQUENCE</scope>
    <source>
        <strain evidence="4">CGMCC 1.15478</strain>
    </source>
</reference>
<feature type="domain" description="DUF1731" evidence="3">
    <location>
        <begin position="245"/>
        <end position="291"/>
    </location>
</feature>
<dbReference type="NCBIfam" id="TIGR01777">
    <property type="entry name" value="yfcH"/>
    <property type="match status" value="1"/>
</dbReference>
<reference evidence="4" key="1">
    <citation type="journal article" date="2014" name="Int. J. Syst. Evol. Microbiol.">
        <title>Complete genome sequence of Corynebacterium casei LMG S-19264T (=DSM 44701T), isolated from a smear-ripened cheese.</title>
        <authorList>
            <consortium name="US DOE Joint Genome Institute (JGI-PGF)"/>
            <person name="Walter F."/>
            <person name="Albersmeier A."/>
            <person name="Kalinowski J."/>
            <person name="Ruckert C."/>
        </authorList>
    </citation>
    <scope>NUCLEOTIDE SEQUENCE</scope>
    <source>
        <strain evidence="4">CGMCC 1.15478</strain>
    </source>
</reference>
<sequence>MRVVIAGSSGLIGTALVAGLRAENHEVLRLVRRKAQGPDEIQWSPSAALDPSVLDGCDAVVNLCGASIADKRWTGAYKQELRDSRIGPTEVLGEAVSQAHVPTLINASAVGFYGDTGDNKVGESSSSGEGFLADLCVEWEKASLRAANNNTRVVNIRTGIVLSKAGGMIPKLIPLYKLALGGRLGDGRQYFPWITLEDHIRAVKFLLESTTVDGPVNLTGPAPVTNAEFNRAFGKVVHRPSPWVVPGFALKALVGEFASTGILGGQRAIPAKLEDAGFTFEHHTIREALDATLTPGVGLNNE</sequence>
<evidence type="ECO:0000313" key="4">
    <source>
        <dbReference type="EMBL" id="GGC71371.1"/>
    </source>
</evidence>
<dbReference type="AlphaFoldDB" id="A0A916UGT8"/>